<dbReference type="AlphaFoldDB" id="A0A2H1JGF2"/>
<reference evidence="1 2" key="1">
    <citation type="submission" date="2017-03" db="EMBL/GenBank/DDBJ databases">
        <authorList>
            <person name="Afonso C.L."/>
            <person name="Miller P.J."/>
            <person name="Scott M.A."/>
            <person name="Spackman E."/>
            <person name="Goraichik I."/>
            <person name="Dimitrov K.M."/>
            <person name="Suarez D.L."/>
            <person name="Swayne D.E."/>
        </authorList>
    </citation>
    <scope>NUCLEOTIDE SEQUENCE [LARGE SCALE GENOMIC DNA]</scope>
    <source>
        <strain evidence="1 2">CNRZ 918</strain>
    </source>
</reference>
<sequence>MVLSLHGSGVSPRKNAVENVSKSTFSAAFFAKLDIIDAGKREWA</sequence>
<organism evidence="1 2">
    <name type="scientific">Brevibacterium antiquum CNRZ 918</name>
    <dbReference type="NCBI Taxonomy" id="1255637"/>
    <lineage>
        <taxon>Bacteria</taxon>
        <taxon>Bacillati</taxon>
        <taxon>Actinomycetota</taxon>
        <taxon>Actinomycetes</taxon>
        <taxon>Micrococcales</taxon>
        <taxon>Brevibacteriaceae</taxon>
        <taxon>Brevibacterium</taxon>
    </lineage>
</organism>
<evidence type="ECO:0000313" key="2">
    <source>
        <dbReference type="Proteomes" id="UP000234433"/>
    </source>
</evidence>
<evidence type="ECO:0000313" key="1">
    <source>
        <dbReference type="EMBL" id="SMX86242.1"/>
    </source>
</evidence>
<accession>A0A2H1JGF2</accession>
<name>A0A2H1JGF2_9MICO</name>
<dbReference type="Proteomes" id="UP000234433">
    <property type="component" value="Unassembled WGS sequence"/>
</dbReference>
<proteinExistence type="predicted"/>
<dbReference type="EMBL" id="FXZD01000004">
    <property type="protein sequence ID" value="SMX86242.1"/>
    <property type="molecule type" value="Genomic_DNA"/>
</dbReference>
<gene>
    <name evidence="1" type="ORF">BANT918_01608</name>
</gene>
<protein>
    <submittedName>
        <fullName evidence="1">Uncharacterized protein</fullName>
    </submittedName>
</protein>